<dbReference type="GO" id="GO:0000978">
    <property type="term" value="F:RNA polymerase II cis-regulatory region sequence-specific DNA binding"/>
    <property type="evidence" value="ECO:0007669"/>
    <property type="project" value="TreeGrafter"/>
</dbReference>
<dbReference type="GO" id="GO:0005634">
    <property type="term" value="C:nucleus"/>
    <property type="evidence" value="ECO:0007669"/>
    <property type="project" value="UniProtKB-UniRule"/>
</dbReference>
<organism evidence="6 7">
    <name type="scientific">Funneliformis geosporum</name>
    <dbReference type="NCBI Taxonomy" id="1117311"/>
    <lineage>
        <taxon>Eukaryota</taxon>
        <taxon>Fungi</taxon>
        <taxon>Fungi incertae sedis</taxon>
        <taxon>Mucoromycota</taxon>
        <taxon>Glomeromycotina</taxon>
        <taxon>Glomeromycetes</taxon>
        <taxon>Glomerales</taxon>
        <taxon>Glomeraceae</taxon>
        <taxon>Funneliformis</taxon>
    </lineage>
</organism>
<dbReference type="SUPFAM" id="SSF47095">
    <property type="entry name" value="HMG-box"/>
    <property type="match status" value="1"/>
</dbReference>
<feature type="compositionally biased region" description="Polar residues" evidence="4">
    <location>
        <begin position="173"/>
        <end position="185"/>
    </location>
</feature>
<dbReference type="PANTHER" id="PTHR45789">
    <property type="entry name" value="FI18025P1"/>
    <property type="match status" value="1"/>
</dbReference>
<protein>
    <submittedName>
        <fullName evidence="6">1182_t:CDS:1</fullName>
    </submittedName>
</protein>
<keyword evidence="7" id="KW-1185">Reference proteome</keyword>
<evidence type="ECO:0000256" key="2">
    <source>
        <dbReference type="ARBA" id="ARBA00023242"/>
    </source>
</evidence>
<dbReference type="EMBL" id="CAMKVN010000964">
    <property type="protein sequence ID" value="CAI2172643.1"/>
    <property type="molecule type" value="Genomic_DNA"/>
</dbReference>
<dbReference type="InterPro" id="IPR051356">
    <property type="entry name" value="SOX/SOX-like_TF"/>
</dbReference>
<dbReference type="PROSITE" id="PS50118">
    <property type="entry name" value="HMG_BOX_2"/>
    <property type="match status" value="1"/>
</dbReference>
<dbReference type="InterPro" id="IPR009071">
    <property type="entry name" value="HMG_box_dom"/>
</dbReference>
<feature type="compositionally biased region" description="Low complexity" evidence="4">
    <location>
        <begin position="186"/>
        <end position="197"/>
    </location>
</feature>
<evidence type="ECO:0000256" key="1">
    <source>
        <dbReference type="ARBA" id="ARBA00023125"/>
    </source>
</evidence>
<evidence type="ECO:0000256" key="3">
    <source>
        <dbReference type="PROSITE-ProRule" id="PRU00267"/>
    </source>
</evidence>
<feature type="region of interest" description="Disordered" evidence="4">
    <location>
        <begin position="161"/>
        <end position="197"/>
    </location>
</feature>
<dbReference type="InterPro" id="IPR036910">
    <property type="entry name" value="HMG_box_dom_sf"/>
</dbReference>
<reference evidence="6" key="1">
    <citation type="submission" date="2022-08" db="EMBL/GenBank/DDBJ databases">
        <authorList>
            <person name="Kallberg Y."/>
            <person name="Tangrot J."/>
            <person name="Rosling A."/>
        </authorList>
    </citation>
    <scope>NUCLEOTIDE SEQUENCE</scope>
    <source>
        <strain evidence="6">Wild A</strain>
    </source>
</reference>
<proteinExistence type="predicted"/>
<dbReference type="SMART" id="SM00398">
    <property type="entry name" value="HMG"/>
    <property type="match status" value="1"/>
</dbReference>
<dbReference type="Proteomes" id="UP001153678">
    <property type="component" value="Unassembled WGS sequence"/>
</dbReference>
<feature type="domain" description="HMG box" evidence="5">
    <location>
        <begin position="90"/>
        <end position="160"/>
    </location>
</feature>
<dbReference type="CDD" id="cd01389">
    <property type="entry name" value="HMG-box_ROX1-like"/>
    <property type="match status" value="1"/>
</dbReference>
<feature type="DNA-binding region" description="HMG box" evidence="3">
    <location>
        <begin position="90"/>
        <end position="160"/>
    </location>
</feature>
<evidence type="ECO:0000313" key="7">
    <source>
        <dbReference type="Proteomes" id="UP001153678"/>
    </source>
</evidence>
<sequence length="255" mass="29131">MVYQQQQQGQYVFYANEGYDRISSIYNVSSNVSMVPPSPPEPNVPIHIENYERDELIVYSSNYKFTLEIDQLLTNSSTCRRATRGKKSGPPRPQNSYILYLRDTTARIKQDPEFSKEHPSKRSKIIGKMWKNEPQSVKDLFESLAKLARKNHLNTYQNYQYKPSKAQKKNSVEQKSQTPPLSESIVSTPVSTPVSSSPTLDFDAIFDLNLYYDNSSHDSHGCVSPLAVHKVNPYKPDGNYFESVFNDPSSDRTTL</sequence>
<accession>A0A9W4SKB5</accession>
<evidence type="ECO:0000313" key="6">
    <source>
        <dbReference type="EMBL" id="CAI2172643.1"/>
    </source>
</evidence>
<comment type="caution">
    <text evidence="6">The sequence shown here is derived from an EMBL/GenBank/DDBJ whole genome shotgun (WGS) entry which is preliminary data.</text>
</comment>
<keyword evidence="1 3" id="KW-0238">DNA-binding</keyword>
<dbReference type="Pfam" id="PF00505">
    <property type="entry name" value="HMG_box"/>
    <property type="match status" value="1"/>
</dbReference>
<dbReference type="PANTHER" id="PTHR45789:SF2">
    <property type="entry name" value="FI18025P1"/>
    <property type="match status" value="1"/>
</dbReference>
<keyword evidence="2 3" id="KW-0539">Nucleus</keyword>
<dbReference type="Gene3D" id="1.10.30.10">
    <property type="entry name" value="High mobility group box domain"/>
    <property type="match status" value="1"/>
</dbReference>
<dbReference type="OrthoDB" id="6247875at2759"/>
<dbReference type="GO" id="GO:0000981">
    <property type="term" value="F:DNA-binding transcription factor activity, RNA polymerase II-specific"/>
    <property type="evidence" value="ECO:0007669"/>
    <property type="project" value="TreeGrafter"/>
</dbReference>
<dbReference type="AlphaFoldDB" id="A0A9W4SKB5"/>
<evidence type="ECO:0000259" key="5">
    <source>
        <dbReference type="PROSITE" id="PS50118"/>
    </source>
</evidence>
<evidence type="ECO:0000256" key="4">
    <source>
        <dbReference type="SAM" id="MobiDB-lite"/>
    </source>
</evidence>
<gene>
    <name evidence="6" type="ORF">FWILDA_LOCUS5684</name>
</gene>
<name>A0A9W4SKB5_9GLOM</name>